<dbReference type="Gene3D" id="3.40.50.1820">
    <property type="entry name" value="alpha/beta hydrolase"/>
    <property type="match status" value="1"/>
</dbReference>
<dbReference type="PANTHER" id="PTHR48098">
    <property type="entry name" value="ENTEROCHELIN ESTERASE-RELATED"/>
    <property type="match status" value="1"/>
</dbReference>
<organism evidence="2 3">
    <name type="scientific">Marinactinospora thermotolerans DSM 45154</name>
    <dbReference type="NCBI Taxonomy" id="1122192"/>
    <lineage>
        <taxon>Bacteria</taxon>
        <taxon>Bacillati</taxon>
        <taxon>Actinomycetota</taxon>
        <taxon>Actinomycetes</taxon>
        <taxon>Streptosporangiales</taxon>
        <taxon>Nocardiopsidaceae</taxon>
        <taxon>Marinactinospora</taxon>
    </lineage>
</organism>
<dbReference type="Pfam" id="PF00756">
    <property type="entry name" value="Esterase"/>
    <property type="match status" value="1"/>
</dbReference>
<feature type="chain" id="PRO_5038463661" evidence="1">
    <location>
        <begin position="22"/>
        <end position="328"/>
    </location>
</feature>
<dbReference type="InterPro" id="IPR000801">
    <property type="entry name" value="Esterase-like"/>
</dbReference>
<reference evidence="2 3" key="1">
    <citation type="submission" date="2017-02" db="EMBL/GenBank/DDBJ databases">
        <authorList>
            <person name="Peterson S.W."/>
        </authorList>
    </citation>
    <scope>NUCLEOTIDE SEQUENCE [LARGE SCALE GENOMIC DNA]</scope>
    <source>
        <strain evidence="2 3">DSM 45154</strain>
    </source>
</reference>
<dbReference type="Proteomes" id="UP000190637">
    <property type="component" value="Unassembled WGS sequence"/>
</dbReference>
<dbReference type="RefSeq" id="WP_078760615.1">
    <property type="nucleotide sequence ID" value="NZ_FUWS01000003.1"/>
</dbReference>
<dbReference type="EMBL" id="FUWS01000003">
    <property type="protein sequence ID" value="SJZ72367.1"/>
    <property type="molecule type" value="Genomic_DNA"/>
</dbReference>
<dbReference type="PANTHER" id="PTHR48098:SF1">
    <property type="entry name" value="DIACYLGLYCEROL ACYLTRANSFERASE_MYCOLYLTRANSFERASE AG85A"/>
    <property type="match status" value="1"/>
</dbReference>
<dbReference type="AlphaFoldDB" id="A0A1T4N004"/>
<evidence type="ECO:0000313" key="2">
    <source>
        <dbReference type="EMBL" id="SJZ72367.1"/>
    </source>
</evidence>
<keyword evidence="2" id="KW-0378">Hydrolase</keyword>
<dbReference type="GO" id="GO:0016787">
    <property type="term" value="F:hydrolase activity"/>
    <property type="evidence" value="ECO:0007669"/>
    <property type="project" value="UniProtKB-KW"/>
</dbReference>
<dbReference type="SUPFAM" id="SSF53474">
    <property type="entry name" value="alpha/beta-Hydrolases"/>
    <property type="match status" value="1"/>
</dbReference>
<gene>
    <name evidence="2" type="ORF">SAMN02745673_01208</name>
</gene>
<dbReference type="OrthoDB" id="184858at2"/>
<protein>
    <submittedName>
        <fullName evidence="2">S-formylglutathione hydrolase FrmB</fullName>
    </submittedName>
</protein>
<dbReference type="STRING" id="1122192.SAMN02745673_01208"/>
<keyword evidence="3" id="KW-1185">Reference proteome</keyword>
<evidence type="ECO:0000256" key="1">
    <source>
        <dbReference type="SAM" id="SignalP"/>
    </source>
</evidence>
<accession>A0A1T4N004</accession>
<sequence length="328" mass="35363">MFATLSRRTTVLVASSLVVSAAGMLAAFRAEEAGPVPVTAARQEAPPRATAFVEPGGGEATVEPRPGDVPVCHEPGRDEIVHIPDKGAPSQGRPIWIRRPPGEDSADLPVMYLLHGSTGTHQTVRDTNVGPLMDEQMCRVGVQFVIAAPFGQEVNGSDTEWGDSVNGDFAIESFVTGKAIEAVEGDNRRPRSLRAITGYSMGGYGAAALALRHPDLYSQSVSWGGYFKVDDPAGTFGDDPEAHAPDLLLDDPEVRDIRFFLVEGTDDYTPLQKGTIHGEAARFAKLLERRDMTVETAFPVGGHDYSTWITTYPQVVDFLVEGWSEQPA</sequence>
<dbReference type="InterPro" id="IPR050583">
    <property type="entry name" value="Mycobacterial_A85_antigen"/>
</dbReference>
<dbReference type="GO" id="GO:0016747">
    <property type="term" value="F:acyltransferase activity, transferring groups other than amino-acyl groups"/>
    <property type="evidence" value="ECO:0007669"/>
    <property type="project" value="TreeGrafter"/>
</dbReference>
<name>A0A1T4N004_9ACTN</name>
<keyword evidence="1" id="KW-0732">Signal</keyword>
<proteinExistence type="predicted"/>
<dbReference type="InterPro" id="IPR029058">
    <property type="entry name" value="AB_hydrolase_fold"/>
</dbReference>
<evidence type="ECO:0000313" key="3">
    <source>
        <dbReference type="Proteomes" id="UP000190637"/>
    </source>
</evidence>
<feature type="signal peptide" evidence="1">
    <location>
        <begin position="1"/>
        <end position="21"/>
    </location>
</feature>